<dbReference type="GO" id="GO:0042274">
    <property type="term" value="P:ribosomal small subunit biogenesis"/>
    <property type="evidence" value="ECO:0007669"/>
    <property type="project" value="InterPro"/>
</dbReference>
<dbReference type="InterPro" id="IPR007307">
    <property type="entry name" value="Ltv1"/>
</dbReference>
<dbReference type="PANTHER" id="PTHR21531:SF0">
    <property type="entry name" value="PROTEIN LTV1 HOMOLOG"/>
    <property type="match status" value="1"/>
</dbReference>
<protein>
    <recommendedName>
        <fullName evidence="2">Protein LTV1 homolog</fullName>
    </recommendedName>
</protein>
<evidence type="ECO:0000256" key="2">
    <source>
        <dbReference type="ARBA" id="ARBA00021561"/>
    </source>
</evidence>
<dbReference type="AlphaFoldDB" id="A0AAD9IW08"/>
<sequence length="455" mass="52632">MPGKKKKFIDKKNAVTFHLVHRSQRDPLQAADDVPQRVLLPANAGQKSDESKKEDLHKYGVFFDDDYDYMQHLRDVNELYDVEPIESFPARTKQTETEVIQFVFISFSFIAWWCEDLVNIVLILRPKLDWDPDIVAALDEDFDFSDPDNELEDDFVLQANQPCTNEEDDEQSKSFDEEDVYRPITKYEKSSTETADDNQIYSDQADSDGSDISSFGNDLETKSRFTEYSMTSSVVPRNEGLSLLDDRFEKLYEQYDDEEIGALDHEEISGCVKPDSQILANVIEEFEKQQQPRKLKDMVEKGHGVVELASDEDEEETDLVKMVVEPTKEKWDCESILSTYSTLYNHPQLIKEPKNKPIKLTKRVGIPAGVLPAPSLTRKQLEQPAQVRNNDSANTYRSSKETAEERRLRKQAIKEERKMRREQKKANKIAFKSEKIRQEKELLNIKQNIHGLSLS</sequence>
<keyword evidence="5" id="KW-1185">Reference proteome</keyword>
<dbReference type="GO" id="GO:0030688">
    <property type="term" value="C:preribosome, small subunit precursor"/>
    <property type="evidence" value="ECO:0007669"/>
    <property type="project" value="TreeGrafter"/>
</dbReference>
<dbReference type="GO" id="GO:0005829">
    <property type="term" value="C:cytosol"/>
    <property type="evidence" value="ECO:0007669"/>
    <property type="project" value="TreeGrafter"/>
</dbReference>
<comment type="similarity">
    <text evidence="1">Belongs to the LTV1 family.</text>
</comment>
<proteinExistence type="inferred from homology"/>
<feature type="compositionally biased region" description="Basic and acidic residues" evidence="3">
    <location>
        <begin position="398"/>
        <end position="419"/>
    </location>
</feature>
<organism evidence="4 5">
    <name type="scientific">Paralvinella palmiformis</name>
    <dbReference type="NCBI Taxonomy" id="53620"/>
    <lineage>
        <taxon>Eukaryota</taxon>
        <taxon>Metazoa</taxon>
        <taxon>Spiralia</taxon>
        <taxon>Lophotrochozoa</taxon>
        <taxon>Annelida</taxon>
        <taxon>Polychaeta</taxon>
        <taxon>Sedentaria</taxon>
        <taxon>Canalipalpata</taxon>
        <taxon>Terebellida</taxon>
        <taxon>Terebelliformia</taxon>
        <taxon>Alvinellidae</taxon>
        <taxon>Paralvinella</taxon>
    </lineage>
</organism>
<dbReference type="Pfam" id="PF04180">
    <property type="entry name" value="LTV"/>
    <property type="match status" value="2"/>
</dbReference>
<dbReference type="PANTHER" id="PTHR21531">
    <property type="entry name" value="LOW-TEMPERATURE VIABILITY PROTEIN LTV1-RELATED"/>
    <property type="match status" value="1"/>
</dbReference>
<dbReference type="GO" id="GO:0000056">
    <property type="term" value="P:ribosomal small subunit export from nucleus"/>
    <property type="evidence" value="ECO:0007669"/>
    <property type="project" value="TreeGrafter"/>
</dbReference>
<evidence type="ECO:0000256" key="1">
    <source>
        <dbReference type="ARBA" id="ARBA00009078"/>
    </source>
</evidence>
<evidence type="ECO:0000313" key="4">
    <source>
        <dbReference type="EMBL" id="KAK2141617.1"/>
    </source>
</evidence>
<evidence type="ECO:0000313" key="5">
    <source>
        <dbReference type="Proteomes" id="UP001208570"/>
    </source>
</evidence>
<dbReference type="EMBL" id="JAODUP010001068">
    <property type="protein sequence ID" value="KAK2141617.1"/>
    <property type="molecule type" value="Genomic_DNA"/>
</dbReference>
<evidence type="ECO:0000256" key="3">
    <source>
        <dbReference type="SAM" id="MobiDB-lite"/>
    </source>
</evidence>
<feature type="region of interest" description="Disordered" evidence="3">
    <location>
        <begin position="187"/>
        <end position="215"/>
    </location>
</feature>
<comment type="caution">
    <text evidence="4">The sequence shown here is derived from an EMBL/GenBank/DDBJ whole genome shotgun (WGS) entry which is preliminary data.</text>
</comment>
<dbReference type="Proteomes" id="UP001208570">
    <property type="component" value="Unassembled WGS sequence"/>
</dbReference>
<feature type="compositionally biased region" description="Polar residues" evidence="3">
    <location>
        <begin position="386"/>
        <end position="397"/>
    </location>
</feature>
<name>A0AAD9IW08_9ANNE</name>
<dbReference type="GO" id="GO:0005634">
    <property type="term" value="C:nucleus"/>
    <property type="evidence" value="ECO:0007669"/>
    <property type="project" value="TreeGrafter"/>
</dbReference>
<reference evidence="4" key="1">
    <citation type="journal article" date="2023" name="Mol. Biol. Evol.">
        <title>Third-Generation Sequencing Reveals the Adaptive Role of the Epigenome in Three Deep-Sea Polychaetes.</title>
        <authorList>
            <person name="Perez M."/>
            <person name="Aroh O."/>
            <person name="Sun Y."/>
            <person name="Lan Y."/>
            <person name="Juniper S.K."/>
            <person name="Young C.R."/>
            <person name="Angers B."/>
            <person name="Qian P.Y."/>
        </authorList>
    </citation>
    <scope>NUCLEOTIDE SEQUENCE</scope>
    <source>
        <strain evidence="4">P08H-3</strain>
    </source>
</reference>
<feature type="region of interest" description="Disordered" evidence="3">
    <location>
        <begin position="380"/>
        <end position="431"/>
    </location>
</feature>
<accession>A0AAD9IW08</accession>
<gene>
    <name evidence="4" type="ORF">LSH36_1068g00008</name>
</gene>